<keyword evidence="1" id="KW-1277">Toxin-antitoxin system</keyword>
<sequence length="101" mass="12231">MAIEIIWTKTAVLQRRKILEYWNKRNKSMAYSKKLISEIAQRIQFLVKNPEIYIKTEFPDIRTSTLGHYNIFYKITNNELIIIAFWDNRRNPKTLSKILKR</sequence>
<evidence type="ECO:0000256" key="1">
    <source>
        <dbReference type="ARBA" id="ARBA00022649"/>
    </source>
</evidence>
<comment type="caution">
    <text evidence="2">The sequence shown here is derived from an EMBL/GenBank/DDBJ whole genome shotgun (WGS) entry which is preliminary data.</text>
</comment>
<dbReference type="InterPro" id="IPR007712">
    <property type="entry name" value="RelE/ParE_toxin"/>
</dbReference>
<keyword evidence="3" id="KW-1185">Reference proteome</keyword>
<dbReference type="InterPro" id="IPR035093">
    <property type="entry name" value="RelE/ParE_toxin_dom_sf"/>
</dbReference>
<protein>
    <submittedName>
        <fullName evidence="2">Plasmid stabilization protein</fullName>
    </submittedName>
</protein>
<accession>A0ABX2XMI0</accession>
<evidence type="ECO:0000313" key="3">
    <source>
        <dbReference type="Proteomes" id="UP000093343"/>
    </source>
</evidence>
<gene>
    <name evidence="2" type="ORF">FLP_04460</name>
</gene>
<name>A0ABX2XMI0_9FLAO</name>
<dbReference type="Pfam" id="PF05016">
    <property type="entry name" value="ParE_toxin"/>
    <property type="match status" value="1"/>
</dbReference>
<dbReference type="EMBL" id="LVEN01000006">
    <property type="protein sequence ID" value="OCB76951.1"/>
    <property type="molecule type" value="Genomic_DNA"/>
</dbReference>
<dbReference type="Proteomes" id="UP000093343">
    <property type="component" value="Unassembled WGS sequence"/>
</dbReference>
<reference evidence="3" key="1">
    <citation type="submission" date="2016-03" db="EMBL/GenBank/DDBJ databases">
        <title>Draft genome sequence of Paenibacillus glacialis DSM 22343.</title>
        <authorList>
            <person name="Shin S.-K."/>
            <person name="Yi H."/>
        </authorList>
    </citation>
    <scope>NUCLEOTIDE SEQUENCE [LARGE SCALE GENOMIC DNA]</scope>
    <source>
        <strain evidence="3">CCUG 60099</strain>
    </source>
</reference>
<organism evidence="2 3">
    <name type="scientific">Flavobacterium piscis</name>
    <dbReference type="NCBI Taxonomy" id="1114874"/>
    <lineage>
        <taxon>Bacteria</taxon>
        <taxon>Pseudomonadati</taxon>
        <taxon>Bacteroidota</taxon>
        <taxon>Flavobacteriia</taxon>
        <taxon>Flavobacteriales</taxon>
        <taxon>Flavobacteriaceae</taxon>
        <taxon>Flavobacterium</taxon>
    </lineage>
</organism>
<evidence type="ECO:0000313" key="2">
    <source>
        <dbReference type="EMBL" id="OCB76951.1"/>
    </source>
</evidence>
<proteinExistence type="predicted"/>
<dbReference type="Gene3D" id="3.30.2310.20">
    <property type="entry name" value="RelE-like"/>
    <property type="match status" value="1"/>
</dbReference>
<dbReference type="RefSeq" id="WP_083195788.1">
    <property type="nucleotide sequence ID" value="NZ_LVEN01000006.1"/>
</dbReference>